<dbReference type="RefSeq" id="WP_009134332.1">
    <property type="nucleotide sequence ID" value="NZ_CP102250.1"/>
</dbReference>
<dbReference type="EMBL" id="ADLD01000013">
    <property type="protein sequence ID" value="EHB91477.1"/>
    <property type="molecule type" value="Genomic_DNA"/>
</dbReference>
<dbReference type="OrthoDB" id="9769132at2"/>
<reference evidence="3 4" key="1">
    <citation type="submission" date="2011-08" db="EMBL/GenBank/DDBJ databases">
        <title>The Genome Sequence of Alistipes indistinctus YIT 12060.</title>
        <authorList>
            <consortium name="The Broad Institute Genome Sequencing Platform"/>
            <person name="Earl A."/>
            <person name="Ward D."/>
            <person name="Feldgarden M."/>
            <person name="Gevers D."/>
            <person name="Morotomi M."/>
            <person name="Young S.K."/>
            <person name="Zeng Q."/>
            <person name="Gargeya S."/>
            <person name="Fitzgerald M."/>
            <person name="Haas B."/>
            <person name="Abouelleil A."/>
            <person name="Alvarado L."/>
            <person name="Arachchi H.M."/>
            <person name="Berlin A."/>
            <person name="Brown A."/>
            <person name="Chapman S.B."/>
            <person name="Chen Z."/>
            <person name="Dunbar C."/>
            <person name="Freedman E."/>
            <person name="Gearin G."/>
            <person name="Gellesch M."/>
            <person name="Goldberg J."/>
            <person name="Griggs A."/>
            <person name="Gujja S."/>
            <person name="Heiman D."/>
            <person name="Howarth C."/>
            <person name="Larson L."/>
            <person name="Lui A."/>
            <person name="MacDonald P.J.P."/>
            <person name="Montmayeur A."/>
            <person name="Murphy C."/>
            <person name="Neiman D."/>
            <person name="Pearson M."/>
            <person name="Priest M."/>
            <person name="Roberts A."/>
            <person name="Saif S."/>
            <person name="Shea T."/>
            <person name="Shenoy N."/>
            <person name="Sisk P."/>
            <person name="Stolte C."/>
            <person name="Sykes S."/>
            <person name="Wortman J."/>
            <person name="Nusbaum C."/>
            <person name="Birren B."/>
        </authorList>
    </citation>
    <scope>NUCLEOTIDE SEQUENCE [LARGE SCALE GENOMIC DNA]</scope>
    <source>
        <strain evidence="3 4">YIT 12060</strain>
    </source>
</reference>
<keyword evidence="1" id="KW-1133">Transmembrane helix</keyword>
<protein>
    <recommendedName>
        <fullName evidence="2">Mce/MlaD domain-containing protein</fullName>
    </recommendedName>
</protein>
<proteinExistence type="predicted"/>
<name>G5HA61_9BACT</name>
<gene>
    <name evidence="3" type="ORF">HMPREF9450_01526</name>
</gene>
<dbReference type="GeneID" id="92815440"/>
<feature type="domain" description="Mce/MlaD" evidence="2">
    <location>
        <begin position="39"/>
        <end position="117"/>
    </location>
</feature>
<dbReference type="InterPro" id="IPR052336">
    <property type="entry name" value="MlaD_Phospholipid_Transporter"/>
</dbReference>
<dbReference type="PANTHER" id="PTHR33371:SF4">
    <property type="entry name" value="INTERMEMBRANE PHOSPHOLIPID TRANSPORT SYSTEM BINDING PROTEIN MLAD"/>
    <property type="match status" value="1"/>
</dbReference>
<dbReference type="PATRIC" id="fig|742725.3.peg.1617"/>
<evidence type="ECO:0000256" key="1">
    <source>
        <dbReference type="SAM" id="Phobius"/>
    </source>
</evidence>
<evidence type="ECO:0000259" key="2">
    <source>
        <dbReference type="Pfam" id="PF02470"/>
    </source>
</evidence>
<accession>G5HA61</accession>
<evidence type="ECO:0000313" key="3">
    <source>
        <dbReference type="EMBL" id="EHB91477.1"/>
    </source>
</evidence>
<feature type="transmembrane region" description="Helical" evidence="1">
    <location>
        <begin position="12"/>
        <end position="30"/>
    </location>
</feature>
<evidence type="ECO:0000313" key="4">
    <source>
        <dbReference type="Proteomes" id="UP000006008"/>
    </source>
</evidence>
<dbReference type="STRING" id="742725.HMPREF9450_01526"/>
<keyword evidence="1" id="KW-0812">Transmembrane</keyword>
<dbReference type="HOGENOM" id="CLU_054524_1_0_10"/>
<dbReference type="PANTHER" id="PTHR33371">
    <property type="entry name" value="INTERMEMBRANE PHOSPHOLIPID TRANSPORT SYSTEM BINDING PROTEIN MLAD-RELATED"/>
    <property type="match status" value="1"/>
</dbReference>
<organism evidence="3 4">
    <name type="scientific">Alistipes indistinctus YIT 12060</name>
    <dbReference type="NCBI Taxonomy" id="742725"/>
    <lineage>
        <taxon>Bacteria</taxon>
        <taxon>Pseudomonadati</taxon>
        <taxon>Bacteroidota</taxon>
        <taxon>Bacteroidia</taxon>
        <taxon>Bacteroidales</taxon>
        <taxon>Rikenellaceae</taxon>
        <taxon>Alistipes</taxon>
    </lineage>
</organism>
<dbReference type="AlphaFoldDB" id="G5HA61"/>
<dbReference type="Pfam" id="PF02470">
    <property type="entry name" value="MlaD"/>
    <property type="match status" value="1"/>
</dbReference>
<comment type="caution">
    <text evidence="3">The sequence shown here is derived from an EMBL/GenBank/DDBJ whole genome shotgun (WGS) entry which is preliminary data.</text>
</comment>
<sequence length="317" mass="34691">MKKLRFSREFKIGFFGVAMLALLYWGVNFLKSKDLFTSTRDYYAVYDQVNGLQPSASIVIKGFKVGTVSTMSYDPEQSQNVVVAFAIRAKYPIPKDSKALIFSDGIMGGKAIEIVPGSSPELLQPGDTLYSEINKGFLETAGSEFEFIKQRANDVISRLTVTLDNLNAILADNRAGLNTTVNNMASITGNINDLMVSEKGSLRNIIANLNSLSQTLKSKEGQIGHILTNVDKFTDSLSKSQFPTAIAEMTVTLNRLNTTLDKVNNGEGTVGKFVNDQALYDSLVDASANLSALLYDIKAHPKRYINISVFGGGRNRD</sequence>
<keyword evidence="1" id="KW-0472">Membrane</keyword>
<dbReference type="Proteomes" id="UP000006008">
    <property type="component" value="Unassembled WGS sequence"/>
</dbReference>
<dbReference type="eggNOG" id="COG1463">
    <property type="taxonomic scope" value="Bacteria"/>
</dbReference>
<keyword evidence="4" id="KW-1185">Reference proteome</keyword>
<dbReference type="InterPro" id="IPR003399">
    <property type="entry name" value="Mce/MlaD"/>
</dbReference>